<accession>A0A813M201</accession>
<proteinExistence type="predicted"/>
<keyword evidence="1" id="KW-0812">Transmembrane</keyword>
<organism evidence="2 3">
    <name type="scientific">Polarella glacialis</name>
    <name type="common">Dinoflagellate</name>
    <dbReference type="NCBI Taxonomy" id="89957"/>
    <lineage>
        <taxon>Eukaryota</taxon>
        <taxon>Sar</taxon>
        <taxon>Alveolata</taxon>
        <taxon>Dinophyceae</taxon>
        <taxon>Suessiales</taxon>
        <taxon>Suessiaceae</taxon>
        <taxon>Polarella</taxon>
    </lineage>
</organism>
<gene>
    <name evidence="2" type="ORF">PGLA2088_LOCUS50479</name>
</gene>
<dbReference type="EMBL" id="CAJNNW010037388">
    <property type="protein sequence ID" value="CAE8741465.1"/>
    <property type="molecule type" value="Genomic_DNA"/>
</dbReference>
<evidence type="ECO:0000313" key="2">
    <source>
        <dbReference type="EMBL" id="CAE8741465.1"/>
    </source>
</evidence>
<feature type="transmembrane region" description="Helical" evidence="1">
    <location>
        <begin position="281"/>
        <end position="310"/>
    </location>
</feature>
<keyword evidence="1" id="KW-1133">Transmembrane helix</keyword>
<dbReference type="Proteomes" id="UP000626109">
    <property type="component" value="Unassembled WGS sequence"/>
</dbReference>
<keyword evidence="1" id="KW-0472">Membrane</keyword>
<reference evidence="2" key="1">
    <citation type="submission" date="2021-02" db="EMBL/GenBank/DDBJ databases">
        <authorList>
            <person name="Dougan E. K."/>
            <person name="Rhodes N."/>
            <person name="Thang M."/>
            <person name="Chan C."/>
        </authorList>
    </citation>
    <scope>NUCLEOTIDE SEQUENCE</scope>
</reference>
<evidence type="ECO:0000313" key="3">
    <source>
        <dbReference type="Proteomes" id="UP000626109"/>
    </source>
</evidence>
<sequence>MSLFGITNMGPEDPLTPCPREADTLETYHLMLMESGYDVCAPYPTKCELARACHAKYLQALECIEVKQMLKIVQEVSGEGVELDLRWEVLQMMSPAPSLRTHRHLPNGHHIESLSLATLPGIEGDIEILFTTILARERRAGGVGIELDVTRCRAYRAAVRYFSEMPAREVSGQGGQGGGAGLNPECVLDLEVAGMGGATVVFSAVSGGRPLPATQEMTSERVVRSVPGKLGKEQFELHMGRARCWMGLGAANRASWDCDMACALSRMQAAKPKTLNPGITITLPLVVLGVATALAQQVFVGLLFLLAAFLSDWWAQRQQRLAICNGPLSAAIALRGRTRLMQQLSGPASGELKAAERAAGTMAPSRDLVLLQQELRQFRSGGGKGDVLSRAAKQFKGSWRQTVAERVAVDAFLLAHESEYQMKTLTLDDVLSKDNDEEQIELAYLDYVGGGFETF</sequence>
<name>A0A813M201_POLGL</name>
<evidence type="ECO:0000256" key="1">
    <source>
        <dbReference type="SAM" id="Phobius"/>
    </source>
</evidence>
<protein>
    <submittedName>
        <fullName evidence="2">Uncharacterized protein</fullName>
    </submittedName>
</protein>
<dbReference type="AlphaFoldDB" id="A0A813M201"/>
<comment type="caution">
    <text evidence="2">The sequence shown here is derived from an EMBL/GenBank/DDBJ whole genome shotgun (WGS) entry which is preliminary data.</text>
</comment>